<keyword evidence="6 8" id="KW-0472">Membrane</keyword>
<dbReference type="Pfam" id="PF06011">
    <property type="entry name" value="TRP"/>
    <property type="match status" value="1"/>
</dbReference>
<feature type="chain" id="PRO_5042038223" description="ML-like domain-containing protein" evidence="9">
    <location>
        <begin position="20"/>
        <end position="699"/>
    </location>
</feature>
<feature type="transmembrane region" description="Helical" evidence="8">
    <location>
        <begin position="421"/>
        <end position="445"/>
    </location>
</feature>
<evidence type="ECO:0000256" key="8">
    <source>
        <dbReference type="SAM" id="Phobius"/>
    </source>
</evidence>
<feature type="transmembrane region" description="Helical" evidence="8">
    <location>
        <begin position="596"/>
        <end position="618"/>
    </location>
</feature>
<dbReference type="EMBL" id="JARJCM010000004">
    <property type="protein sequence ID" value="KAJ7045407.1"/>
    <property type="molecule type" value="Genomic_DNA"/>
</dbReference>
<feature type="transmembrane region" description="Helical" evidence="8">
    <location>
        <begin position="451"/>
        <end position="473"/>
    </location>
</feature>
<evidence type="ECO:0000313" key="11">
    <source>
        <dbReference type="EMBL" id="KAJ7045407.1"/>
    </source>
</evidence>
<keyword evidence="3 8" id="KW-0812">Transmembrane</keyword>
<feature type="transmembrane region" description="Helical" evidence="8">
    <location>
        <begin position="534"/>
        <end position="554"/>
    </location>
</feature>
<evidence type="ECO:0000256" key="7">
    <source>
        <dbReference type="SAM" id="MobiDB-lite"/>
    </source>
</evidence>
<keyword evidence="5 8" id="KW-1133">Transmembrane helix</keyword>
<reference evidence="11" key="1">
    <citation type="submission" date="2023-03" db="EMBL/GenBank/DDBJ databases">
        <title>Massive genome expansion in bonnet fungi (Mycena s.s.) driven by repeated elements and novel gene families across ecological guilds.</title>
        <authorList>
            <consortium name="Lawrence Berkeley National Laboratory"/>
            <person name="Harder C.B."/>
            <person name="Miyauchi S."/>
            <person name="Viragh M."/>
            <person name="Kuo A."/>
            <person name="Thoen E."/>
            <person name="Andreopoulos B."/>
            <person name="Lu D."/>
            <person name="Skrede I."/>
            <person name="Drula E."/>
            <person name="Henrissat B."/>
            <person name="Morin E."/>
            <person name="Kohler A."/>
            <person name="Barry K."/>
            <person name="LaButti K."/>
            <person name="Morin E."/>
            <person name="Salamov A."/>
            <person name="Lipzen A."/>
            <person name="Mereny Z."/>
            <person name="Hegedus B."/>
            <person name="Baldrian P."/>
            <person name="Stursova M."/>
            <person name="Weitz H."/>
            <person name="Taylor A."/>
            <person name="Grigoriev I.V."/>
            <person name="Nagy L.G."/>
            <person name="Martin F."/>
            <person name="Kauserud H."/>
        </authorList>
    </citation>
    <scope>NUCLEOTIDE SEQUENCE</scope>
    <source>
        <strain evidence="11">CBHHK200</strain>
    </source>
</reference>
<dbReference type="InterPro" id="IPR032800">
    <property type="entry name" value="TRP_N"/>
</dbReference>
<dbReference type="Pfam" id="PF14558">
    <property type="entry name" value="TRP_N"/>
    <property type="match status" value="1"/>
</dbReference>
<evidence type="ECO:0000256" key="9">
    <source>
        <dbReference type="SAM" id="SignalP"/>
    </source>
</evidence>
<protein>
    <recommendedName>
        <fullName evidence="10">ML-like domain-containing protein</fullName>
    </recommendedName>
</protein>
<dbReference type="GO" id="GO:0055085">
    <property type="term" value="P:transmembrane transport"/>
    <property type="evidence" value="ECO:0007669"/>
    <property type="project" value="TreeGrafter"/>
</dbReference>
<dbReference type="Proteomes" id="UP001218188">
    <property type="component" value="Unassembled WGS sequence"/>
</dbReference>
<feature type="compositionally biased region" description="Polar residues" evidence="7">
    <location>
        <begin position="674"/>
        <end position="689"/>
    </location>
</feature>
<feature type="transmembrane region" description="Helical" evidence="8">
    <location>
        <begin position="372"/>
        <end position="400"/>
    </location>
</feature>
<dbReference type="AlphaFoldDB" id="A0AAD6TGS6"/>
<feature type="compositionally biased region" description="Low complexity" evidence="7">
    <location>
        <begin position="660"/>
        <end position="673"/>
    </location>
</feature>
<accession>A0AAD6TGS6</accession>
<evidence type="ECO:0000256" key="2">
    <source>
        <dbReference type="ARBA" id="ARBA00010642"/>
    </source>
</evidence>
<evidence type="ECO:0000256" key="1">
    <source>
        <dbReference type="ARBA" id="ARBA00004141"/>
    </source>
</evidence>
<dbReference type="SMART" id="SM01320">
    <property type="entry name" value="TRP_N"/>
    <property type="match status" value="1"/>
</dbReference>
<comment type="subcellular location">
    <subcellularLocation>
        <location evidence="1">Membrane</location>
        <topology evidence="1">Multi-pass membrane protein</topology>
    </subcellularLocation>
</comment>
<evidence type="ECO:0000256" key="5">
    <source>
        <dbReference type="ARBA" id="ARBA00022989"/>
    </source>
</evidence>
<feature type="region of interest" description="Disordered" evidence="7">
    <location>
        <begin position="633"/>
        <end position="699"/>
    </location>
</feature>
<dbReference type="InterPro" id="IPR040241">
    <property type="entry name" value="TRP_Flc/Pkd2-like"/>
</dbReference>
<feature type="signal peptide" evidence="9">
    <location>
        <begin position="1"/>
        <end position="19"/>
    </location>
</feature>
<dbReference type="PANTHER" id="PTHR31145">
    <property type="entry name" value="INTEGRAL MEMBRANE PROTEIN (AFU_ORTHOLOGUE AFUA_7G01610)"/>
    <property type="match status" value="1"/>
</dbReference>
<gene>
    <name evidence="11" type="ORF">C8F04DRAFT_1064684</name>
</gene>
<dbReference type="GO" id="GO:0009272">
    <property type="term" value="P:fungal-type cell wall biogenesis"/>
    <property type="evidence" value="ECO:0007669"/>
    <property type="project" value="TreeGrafter"/>
</dbReference>
<proteinExistence type="inferred from homology"/>
<name>A0AAD6TGS6_9AGAR</name>
<evidence type="ECO:0000256" key="4">
    <source>
        <dbReference type="ARBA" id="ARBA00022729"/>
    </source>
</evidence>
<feature type="transmembrane region" description="Helical" evidence="8">
    <location>
        <begin position="509"/>
        <end position="528"/>
    </location>
</feature>
<evidence type="ECO:0000259" key="10">
    <source>
        <dbReference type="SMART" id="SM01320"/>
    </source>
</evidence>
<evidence type="ECO:0000256" key="6">
    <source>
        <dbReference type="ARBA" id="ARBA00023136"/>
    </source>
</evidence>
<dbReference type="GO" id="GO:0016020">
    <property type="term" value="C:membrane"/>
    <property type="evidence" value="ECO:0007669"/>
    <property type="project" value="UniProtKB-SubCell"/>
</dbReference>
<keyword evidence="4 9" id="KW-0732">Signal</keyword>
<dbReference type="InterPro" id="IPR010308">
    <property type="entry name" value="TRP_C"/>
</dbReference>
<comment type="caution">
    <text evidence="11">The sequence shown here is derived from an EMBL/GenBank/DDBJ whole genome shotgun (WGS) entry which is preliminary data.</text>
</comment>
<feature type="transmembrane region" description="Helical" evidence="8">
    <location>
        <begin position="566"/>
        <end position="584"/>
    </location>
</feature>
<keyword evidence="12" id="KW-1185">Reference proteome</keyword>
<dbReference type="PANTHER" id="PTHR31145:SF2">
    <property type="entry name" value="FLAVIN CARRIER PROTEIN 2"/>
    <property type="match status" value="1"/>
</dbReference>
<feature type="domain" description="ML-like" evidence="10">
    <location>
        <begin position="26"/>
        <end position="168"/>
    </location>
</feature>
<evidence type="ECO:0000313" key="12">
    <source>
        <dbReference type="Proteomes" id="UP001218188"/>
    </source>
</evidence>
<comment type="similarity">
    <text evidence="2">Belongs to the transient receptor potential (TRP) ion channel family.</text>
</comment>
<evidence type="ECO:0000256" key="3">
    <source>
        <dbReference type="ARBA" id="ARBA00022692"/>
    </source>
</evidence>
<sequence length="699" mass="75155">MLASRLRPLFFAFLLPVFAANPGNSGVLFTSSVTYCEPPDTLLIQQFDLKYFAQNQSITFDIAAESVDSNSSVSANIFVSVYGLSLVNVTIDLCTILGGVLCPLPMFGFNDSQSISLPENLGVSKKIPDIAFRIPDLEAFAQLTLTDIATGEVKACVQSTLSNGWSTRQSAVEWATAALALFAFLAAAWHSARSHAVLPYRLLDLLQFYQTIAATAFLSLNYPTLYRAFAINFAWAMGLISSPNSKLQHSIDTMRALTGGKLANSTSDAAVGLVDRRLSPFNTRLQLPTSSFSSQSVLAEPLVALTVPGNGTFSRLAALANGTFSRLAVGGFQQLDSSAGQVQTVTGDSSNILQAGVPIYVNSIHIATANAFMTAFLIGLIMVAIALAIAGLLYGALYAAHRFGWGSEETRHKLTSSYPDYIRAWALRLGLVALSPILIFAFYQWSLKDSWLSVLLSVVTLLAISALILYPVYLTLRLVRRESPEALESNLEHLAAHGPLFAQYRTPRYYFFLPLLVATFVKAVVIAAGQGSGMAQVVVFLIVELATVVAHVLLKPYGSRGGDVFSTYLAIVRLVCTGLMFAFVESISVAAIPRVVIGAVMAVIFSVGVIVLAINIFLHAGVNRLWRRNSVRSPSRQGSADVSMLEKGDLSPIDSQPENASHSRSPSRASGSADNTSHTNHSISASVLSHATPHDITTR</sequence>
<organism evidence="11 12">
    <name type="scientific">Mycena alexandri</name>
    <dbReference type="NCBI Taxonomy" id="1745969"/>
    <lineage>
        <taxon>Eukaryota</taxon>
        <taxon>Fungi</taxon>
        <taxon>Dikarya</taxon>
        <taxon>Basidiomycota</taxon>
        <taxon>Agaricomycotina</taxon>
        <taxon>Agaricomycetes</taxon>
        <taxon>Agaricomycetidae</taxon>
        <taxon>Agaricales</taxon>
        <taxon>Marasmiineae</taxon>
        <taxon>Mycenaceae</taxon>
        <taxon>Mycena</taxon>
    </lineage>
</organism>